<accession>A0A2N9HNU7</accession>
<keyword evidence="1" id="KW-0175">Coiled coil</keyword>
<gene>
    <name evidence="3" type="ORF">FSB_LOCUS41520</name>
</gene>
<sequence>MPIQKRTVDIRSVLGMRAPELPGVPNAPLASGFSEGESVIKKRKKGEEEAEVAEKQQVAINTDPSAAKSSSKKGRSKDSRTLQKAVGHVSHKRKHQKELPAPWQCEFYVNGQPVNEDDSVWKSKDACGGQIADALGSALLLPKDMKNWKGNNSTQMIENLKHDSVVAVQGVFEVGYRLIEAECLLNESLAENDRLREVEKVASARIREVESQHKTAEEGLQKAECQLVEMSAKLERECERSSGFQAEIDKLKAELAEARQVSSNAENEAQATYDRGFADAAGSLRLQLRRECNIHFLKGWALALEQAAVDDESELYVLGDCEAFDGPTAMENAEVFDHQERAQTEEVQDMEKGVSDKEDNQIAPNRHIIPFIWGSRSSNRKNVLEISIKVSMYTNDRTFGEFVATEGK</sequence>
<evidence type="ECO:0000313" key="3">
    <source>
        <dbReference type="EMBL" id="SPD13638.1"/>
    </source>
</evidence>
<organism evidence="3">
    <name type="scientific">Fagus sylvatica</name>
    <name type="common">Beechnut</name>
    <dbReference type="NCBI Taxonomy" id="28930"/>
    <lineage>
        <taxon>Eukaryota</taxon>
        <taxon>Viridiplantae</taxon>
        <taxon>Streptophyta</taxon>
        <taxon>Embryophyta</taxon>
        <taxon>Tracheophyta</taxon>
        <taxon>Spermatophyta</taxon>
        <taxon>Magnoliopsida</taxon>
        <taxon>eudicotyledons</taxon>
        <taxon>Gunneridae</taxon>
        <taxon>Pentapetalae</taxon>
        <taxon>rosids</taxon>
        <taxon>fabids</taxon>
        <taxon>Fagales</taxon>
        <taxon>Fagaceae</taxon>
        <taxon>Fagus</taxon>
    </lineage>
</organism>
<protein>
    <submittedName>
        <fullName evidence="3">Uncharacterized protein</fullName>
    </submittedName>
</protein>
<evidence type="ECO:0000256" key="2">
    <source>
        <dbReference type="SAM" id="MobiDB-lite"/>
    </source>
</evidence>
<proteinExistence type="predicted"/>
<dbReference type="AlphaFoldDB" id="A0A2N9HNU7"/>
<dbReference type="EMBL" id="OIVN01003796">
    <property type="protein sequence ID" value="SPD13638.1"/>
    <property type="molecule type" value="Genomic_DNA"/>
</dbReference>
<name>A0A2N9HNU7_FAGSY</name>
<evidence type="ECO:0000256" key="1">
    <source>
        <dbReference type="SAM" id="Coils"/>
    </source>
</evidence>
<feature type="coiled-coil region" evidence="1">
    <location>
        <begin position="178"/>
        <end position="268"/>
    </location>
</feature>
<feature type="region of interest" description="Disordered" evidence="2">
    <location>
        <begin position="18"/>
        <end position="97"/>
    </location>
</feature>
<reference evidence="3" key="1">
    <citation type="submission" date="2018-02" db="EMBL/GenBank/DDBJ databases">
        <authorList>
            <person name="Cohen D.B."/>
            <person name="Kent A.D."/>
        </authorList>
    </citation>
    <scope>NUCLEOTIDE SEQUENCE</scope>
</reference>